<feature type="compositionally biased region" description="Low complexity" evidence="7">
    <location>
        <begin position="1036"/>
        <end position="1074"/>
    </location>
</feature>
<feature type="transmembrane region" description="Helical" evidence="8">
    <location>
        <begin position="424"/>
        <end position="443"/>
    </location>
</feature>
<dbReference type="STRING" id="34691.A0A182WZ22"/>
<dbReference type="VEuPathDB" id="VectorBase:AQUA002786"/>
<dbReference type="PROSITE" id="PS51469">
    <property type="entry name" value="SUN"/>
    <property type="match status" value="1"/>
</dbReference>
<feature type="coiled-coil region" evidence="6">
    <location>
        <begin position="973"/>
        <end position="1000"/>
    </location>
</feature>
<feature type="compositionally biased region" description="Low complexity" evidence="7">
    <location>
        <begin position="181"/>
        <end position="200"/>
    </location>
</feature>
<dbReference type="InterPro" id="IPR045119">
    <property type="entry name" value="SUN1-5"/>
</dbReference>
<organism evidence="10 11">
    <name type="scientific">Anopheles quadriannulatus</name>
    <name type="common">Mosquito</name>
    <dbReference type="NCBI Taxonomy" id="34691"/>
    <lineage>
        <taxon>Eukaryota</taxon>
        <taxon>Metazoa</taxon>
        <taxon>Ecdysozoa</taxon>
        <taxon>Arthropoda</taxon>
        <taxon>Hexapoda</taxon>
        <taxon>Insecta</taxon>
        <taxon>Pterygota</taxon>
        <taxon>Neoptera</taxon>
        <taxon>Endopterygota</taxon>
        <taxon>Diptera</taxon>
        <taxon>Nematocera</taxon>
        <taxon>Culicoidea</taxon>
        <taxon>Culicidae</taxon>
        <taxon>Anophelinae</taxon>
        <taxon>Anopheles</taxon>
    </lineage>
</organism>
<evidence type="ECO:0000256" key="4">
    <source>
        <dbReference type="ARBA" id="ARBA00023054"/>
    </source>
</evidence>
<dbReference type="Pfam" id="PF07738">
    <property type="entry name" value="Sad1_UNC"/>
    <property type="match status" value="1"/>
</dbReference>
<evidence type="ECO:0000259" key="9">
    <source>
        <dbReference type="PROSITE" id="PS51469"/>
    </source>
</evidence>
<evidence type="ECO:0000256" key="1">
    <source>
        <dbReference type="ARBA" id="ARBA00004370"/>
    </source>
</evidence>
<feature type="region of interest" description="Disordered" evidence="7">
    <location>
        <begin position="1034"/>
        <end position="1077"/>
    </location>
</feature>
<feature type="compositionally biased region" description="Low complexity" evidence="7">
    <location>
        <begin position="146"/>
        <end position="155"/>
    </location>
</feature>
<dbReference type="AlphaFoldDB" id="A0A182WZ22"/>
<evidence type="ECO:0000256" key="3">
    <source>
        <dbReference type="ARBA" id="ARBA00022989"/>
    </source>
</evidence>
<dbReference type="PANTHER" id="PTHR12911">
    <property type="entry name" value="SAD1/UNC-84-LIKE PROTEIN-RELATED"/>
    <property type="match status" value="1"/>
</dbReference>
<dbReference type="GO" id="GO:0034993">
    <property type="term" value="C:meiotic nuclear membrane microtubule tethering complex"/>
    <property type="evidence" value="ECO:0007669"/>
    <property type="project" value="TreeGrafter"/>
</dbReference>
<keyword evidence="2 8" id="KW-0812">Transmembrane</keyword>
<name>A0A182WZ22_ANOQN</name>
<feature type="coiled-coil region" evidence="6">
    <location>
        <begin position="890"/>
        <end position="924"/>
    </location>
</feature>
<dbReference type="Proteomes" id="UP000076407">
    <property type="component" value="Unassembled WGS sequence"/>
</dbReference>
<reference evidence="10" key="1">
    <citation type="submission" date="2020-05" db="UniProtKB">
        <authorList>
            <consortium name="EnsemblMetazoa"/>
        </authorList>
    </citation>
    <scope>IDENTIFICATION</scope>
    <source>
        <strain evidence="10">SANGQUA</strain>
    </source>
</reference>
<evidence type="ECO:0000313" key="11">
    <source>
        <dbReference type="Proteomes" id="UP000076407"/>
    </source>
</evidence>
<evidence type="ECO:0000256" key="7">
    <source>
        <dbReference type="SAM" id="MobiDB-lite"/>
    </source>
</evidence>
<comment type="subcellular location">
    <subcellularLocation>
        <location evidence="1">Membrane</location>
    </subcellularLocation>
</comment>
<dbReference type="InterPro" id="IPR012919">
    <property type="entry name" value="SUN_dom"/>
</dbReference>
<dbReference type="Gene3D" id="2.60.120.260">
    <property type="entry name" value="Galactose-binding domain-like"/>
    <property type="match status" value="1"/>
</dbReference>
<keyword evidence="4 6" id="KW-0175">Coiled coil</keyword>
<feature type="domain" description="SUN" evidence="9">
    <location>
        <begin position="1108"/>
        <end position="1272"/>
    </location>
</feature>
<proteinExistence type="predicted"/>
<feature type="compositionally biased region" description="Polar residues" evidence="7">
    <location>
        <begin position="20"/>
        <end position="29"/>
    </location>
</feature>
<evidence type="ECO:0000313" key="10">
    <source>
        <dbReference type="EnsemblMetazoa" id="AQUA002786-PA"/>
    </source>
</evidence>
<keyword evidence="11" id="KW-1185">Reference proteome</keyword>
<accession>A0A182WZ22</accession>
<protein>
    <recommendedName>
        <fullName evidence="9">SUN domain-containing protein</fullName>
    </recommendedName>
</protein>
<feature type="transmembrane region" description="Helical" evidence="8">
    <location>
        <begin position="455"/>
        <end position="475"/>
    </location>
</feature>
<feature type="compositionally biased region" description="Polar residues" evidence="7">
    <location>
        <begin position="80"/>
        <end position="89"/>
    </location>
</feature>
<evidence type="ECO:0000256" key="5">
    <source>
        <dbReference type="ARBA" id="ARBA00023136"/>
    </source>
</evidence>
<dbReference type="EnsemblMetazoa" id="AQUA002786-RA">
    <property type="protein sequence ID" value="AQUA002786-PA"/>
    <property type="gene ID" value="AQUA002786"/>
</dbReference>
<dbReference type="GO" id="GO:0043495">
    <property type="term" value="F:protein-membrane adaptor activity"/>
    <property type="evidence" value="ECO:0007669"/>
    <property type="project" value="TreeGrafter"/>
</dbReference>
<sequence>MSQPQNIGDVIETRRRSRSKTPGTMNLRVSSDRELNGSETSPGRKVRKAPTVGMIEEEAAPSPAAPASQGRSTPVRKTRVVTSDYSSEDVSPDRARQAATAVAANAQLAKSMGQLTQSSVTTTTTTMTSTEQTTVVLDGGKEKVTKTQTVTQTSSGSAGKEALSTSPPKKEPASAQKSQMNTTTTTTTSSSSNSAASTTTRSGKLVGAAATAATVIRTSTPKNAAQKMAPAKVILTPEELQQHAAYKEYLEAGEYWNKYPKTDYTYSELSPHRREVAPGLVAMPNMSRPSLNKHAERVQTMIQRNPEQEAFIRERYTSARSRLVRSNPYDSHDETDELIQSSQSIGVHRQQRVTIEQRSIVSRFFLSIVTFFFTCVDSVRNVFRRQDEQQLYYTRIEDERGFFSRVYGFVTSFFVNVFKRIYLLISSVLFLDAWLLQTSAANAEQQKIGQRKRRFLLFLLVLLPFLLIGGTLLYLDPSALDTIRASLPSEFPDLPELKLPNLPSLPSLPELPELPTVPLPDVESVKQYVGDRWTDLSDLTGTYFDQLKLVSQNSVDAVRELWGEGGAAEEPTYLLADEDQTIVLPASSRATLALSSLSHILPSNMKHSELDMESLYRYVNERNANFREKILSASSFLSALSLPFGWLSTSFTFSWPWSWTGSRSDSTSRETIRNTLQRTLSKEEFEELMRHIDAYIDGMMEQKFASKLDESERLRKAAEPPQREAITPEITVHVAQVIEESLKSYNYHLTDSDVDAVVERVRQTLQASYPQLFEEASKKADSNDTPEGGKVVLSSEYLTEIQRLVEQHMTTVHNHHYAISGSQLEDILARILSSDKLSALIDQRIVASSVAEAQDRAAVDQRQREALVDDLRKELNDIKAHFSEQLLSSSAQWEERLQLVKQNHKQLEQQLKAYRLESNELYQKLLADIDGRLNAHRQERYEGVNKVIRENIITILGLNVKQDIADGDLRAWINGLFVARDHLEQRLEEIQAKVNVDVREEIDRSAGRLMLEIGEQIRAEMMVRLREEMMAREAELAASHSTATTTTATTTSESKASSAGGPDDPDPASSSTTSNLTEDDVKRIVRDALIVYDADKTGRVDYALESAGGQVLSTRCTESYQANSAEFRIFGIIPIPYSSNTPRTVISPTMEPGQCWAFQGFPGYLVIQLNTEIIVTGFTLEHISKLLVSNGSISSAPKHFTVWGLRALNDPEPVPLGSYEYLDQMGSSVQYFPVQNKDWAQPLQIVELRIESNHGNIHYTCLYRFRVHGDKV</sequence>
<dbReference type="PANTHER" id="PTHR12911:SF8">
    <property type="entry name" value="KLAROID PROTEIN-RELATED"/>
    <property type="match status" value="1"/>
</dbReference>
<keyword evidence="3 8" id="KW-1133">Transmembrane helix</keyword>
<feature type="region of interest" description="Disordered" evidence="7">
    <location>
        <begin position="1"/>
        <end position="98"/>
    </location>
</feature>
<keyword evidence="5 8" id="KW-0472">Membrane</keyword>
<evidence type="ECO:0000256" key="6">
    <source>
        <dbReference type="SAM" id="Coils"/>
    </source>
</evidence>
<evidence type="ECO:0000256" key="2">
    <source>
        <dbReference type="ARBA" id="ARBA00022692"/>
    </source>
</evidence>
<evidence type="ECO:0000256" key="8">
    <source>
        <dbReference type="SAM" id="Phobius"/>
    </source>
</evidence>
<feature type="region of interest" description="Disordered" evidence="7">
    <location>
        <begin position="145"/>
        <end position="204"/>
    </location>
</feature>
<dbReference type="FunFam" id="2.60.120.260:FF:000009">
    <property type="entry name" value="SUN domain-containing protein 1 isoform X1"/>
    <property type="match status" value="1"/>
</dbReference>